<organism evidence="1 2">
    <name type="scientific">Streblomastix strix</name>
    <dbReference type="NCBI Taxonomy" id="222440"/>
    <lineage>
        <taxon>Eukaryota</taxon>
        <taxon>Metamonada</taxon>
        <taxon>Preaxostyla</taxon>
        <taxon>Oxymonadida</taxon>
        <taxon>Streblomastigidae</taxon>
        <taxon>Streblomastix</taxon>
    </lineage>
</organism>
<sequence length="20" mass="1992">MVDPQCGYPVVGSVATAQVA</sequence>
<dbReference type="Proteomes" id="UP000324800">
    <property type="component" value="Unassembled WGS sequence"/>
</dbReference>
<dbReference type="AlphaFoldDB" id="A0A5J4SEU9"/>
<evidence type="ECO:0000313" key="1">
    <source>
        <dbReference type="EMBL" id="KAA6344674.1"/>
    </source>
</evidence>
<protein>
    <submittedName>
        <fullName evidence="1">Uncharacterized protein</fullName>
    </submittedName>
</protein>
<gene>
    <name evidence="1" type="ORF">EZS28_052223</name>
</gene>
<reference evidence="1 2" key="1">
    <citation type="submission" date="2019-03" db="EMBL/GenBank/DDBJ databases">
        <title>Single cell metagenomics reveals metabolic interactions within the superorganism composed of flagellate Streblomastix strix and complex community of Bacteroidetes bacteria on its surface.</title>
        <authorList>
            <person name="Treitli S.C."/>
            <person name="Kolisko M."/>
            <person name="Husnik F."/>
            <person name="Keeling P."/>
            <person name="Hampl V."/>
        </authorList>
    </citation>
    <scope>NUCLEOTIDE SEQUENCE [LARGE SCALE GENOMIC DNA]</scope>
    <source>
        <strain evidence="1">ST1C</strain>
    </source>
</reference>
<name>A0A5J4SEU9_9EUKA</name>
<feature type="non-terminal residue" evidence="1">
    <location>
        <position position="20"/>
    </location>
</feature>
<proteinExistence type="predicted"/>
<dbReference type="EMBL" id="SNRW01040347">
    <property type="protein sequence ID" value="KAA6344674.1"/>
    <property type="molecule type" value="Genomic_DNA"/>
</dbReference>
<evidence type="ECO:0000313" key="2">
    <source>
        <dbReference type="Proteomes" id="UP000324800"/>
    </source>
</evidence>
<comment type="caution">
    <text evidence="1">The sequence shown here is derived from an EMBL/GenBank/DDBJ whole genome shotgun (WGS) entry which is preliminary data.</text>
</comment>
<accession>A0A5J4SEU9</accession>